<dbReference type="InterPro" id="IPR036388">
    <property type="entry name" value="WH-like_DNA-bd_sf"/>
</dbReference>
<evidence type="ECO:0000256" key="3">
    <source>
        <dbReference type="ARBA" id="ARBA00022490"/>
    </source>
</evidence>
<dbReference type="SUPFAM" id="SSF55252">
    <property type="entry name" value="C-terminal domain of arginine repressor"/>
    <property type="match status" value="1"/>
</dbReference>
<dbReference type="GO" id="GO:1900079">
    <property type="term" value="P:regulation of arginine biosynthetic process"/>
    <property type="evidence" value="ECO:0007669"/>
    <property type="project" value="UniProtKB-UniRule"/>
</dbReference>
<evidence type="ECO:0000259" key="11">
    <source>
        <dbReference type="Pfam" id="PF02863"/>
    </source>
</evidence>
<comment type="similarity">
    <text evidence="2 8">Belongs to the ArgR family.</text>
</comment>
<keyword evidence="7 8" id="KW-0804">Transcription</keyword>
<evidence type="ECO:0000256" key="7">
    <source>
        <dbReference type="ARBA" id="ARBA00023163"/>
    </source>
</evidence>
<dbReference type="GO" id="GO:0005737">
    <property type="term" value="C:cytoplasm"/>
    <property type="evidence" value="ECO:0007669"/>
    <property type="project" value="UniProtKB-SubCell"/>
</dbReference>
<evidence type="ECO:0000313" key="13">
    <source>
        <dbReference type="Proteomes" id="UP001216390"/>
    </source>
</evidence>
<evidence type="ECO:0000256" key="2">
    <source>
        <dbReference type="ARBA" id="ARBA00008316"/>
    </source>
</evidence>
<dbReference type="InterPro" id="IPR001669">
    <property type="entry name" value="Arg_repress"/>
</dbReference>
<keyword evidence="6 8" id="KW-0238">DNA-binding</keyword>
<proteinExistence type="inferred from homology"/>
<dbReference type="InterPro" id="IPR020900">
    <property type="entry name" value="Arg_repress_DNA-bd"/>
</dbReference>
<dbReference type="GO" id="GO:0034618">
    <property type="term" value="F:arginine binding"/>
    <property type="evidence" value="ECO:0007669"/>
    <property type="project" value="InterPro"/>
</dbReference>
<keyword evidence="4 8" id="KW-0678">Repressor</keyword>
<evidence type="ECO:0000256" key="4">
    <source>
        <dbReference type="ARBA" id="ARBA00022491"/>
    </source>
</evidence>
<dbReference type="KEGG" id="ima:PO878_11430"/>
<dbReference type="PANTHER" id="PTHR34471:SF1">
    <property type="entry name" value="ARGININE REPRESSOR"/>
    <property type="match status" value="1"/>
</dbReference>
<evidence type="ECO:0000256" key="8">
    <source>
        <dbReference type="HAMAP-Rule" id="MF_00173"/>
    </source>
</evidence>
<evidence type="ECO:0000256" key="1">
    <source>
        <dbReference type="ARBA" id="ARBA00004496"/>
    </source>
</evidence>
<keyword evidence="3 8" id="KW-0963">Cytoplasm</keyword>
<feature type="domain" description="Arginine repressor DNA-binding" evidence="10">
    <location>
        <begin position="7"/>
        <end position="72"/>
    </location>
</feature>
<protein>
    <recommendedName>
        <fullName evidence="8 9">Arginine repressor</fullName>
    </recommendedName>
</protein>
<dbReference type="PRINTS" id="PR01467">
    <property type="entry name" value="ARGREPRESSOR"/>
</dbReference>
<name>A0AAF0BU48_9ACTN</name>
<evidence type="ECO:0000313" key="12">
    <source>
        <dbReference type="EMBL" id="WCO65109.1"/>
    </source>
</evidence>
<feature type="domain" description="Arginine repressor C-terminal" evidence="11">
    <location>
        <begin position="89"/>
        <end position="145"/>
    </location>
</feature>
<dbReference type="InterPro" id="IPR020899">
    <property type="entry name" value="Arg_repress_C"/>
</dbReference>
<comment type="pathway">
    <text evidence="8">Amino-acid biosynthesis; L-arginine biosynthesis [regulation].</text>
</comment>
<dbReference type="AlphaFoldDB" id="A0AAF0BU48"/>
<dbReference type="InterPro" id="IPR036390">
    <property type="entry name" value="WH_DNA-bd_sf"/>
</dbReference>
<gene>
    <name evidence="8 12" type="primary">argR</name>
    <name evidence="12" type="ORF">PO878_11430</name>
</gene>
<dbReference type="NCBIfam" id="TIGR01529">
    <property type="entry name" value="argR_whole"/>
    <property type="match status" value="1"/>
</dbReference>
<dbReference type="PANTHER" id="PTHR34471">
    <property type="entry name" value="ARGININE REPRESSOR"/>
    <property type="match status" value="1"/>
</dbReference>
<keyword evidence="8" id="KW-0028">Amino-acid biosynthesis</keyword>
<dbReference type="Pfam" id="PF01316">
    <property type="entry name" value="Arg_repressor"/>
    <property type="match status" value="1"/>
</dbReference>
<evidence type="ECO:0000256" key="5">
    <source>
        <dbReference type="ARBA" id="ARBA00023015"/>
    </source>
</evidence>
<keyword evidence="5 8" id="KW-0805">Transcription regulation</keyword>
<comment type="function">
    <text evidence="8">Regulates arginine biosynthesis genes.</text>
</comment>
<reference evidence="12" key="1">
    <citation type="submission" date="2023-01" db="EMBL/GenBank/DDBJ databases">
        <title>The diversity of Class Acidimicrobiia in South China Sea sediment environments and the proposal of Iamia marina sp. nov., a novel species of the genus Iamia.</title>
        <authorList>
            <person name="He Y."/>
            <person name="Tian X."/>
        </authorList>
    </citation>
    <scope>NUCLEOTIDE SEQUENCE</scope>
    <source>
        <strain evidence="12">DSM 19957</strain>
    </source>
</reference>
<dbReference type="SUPFAM" id="SSF46785">
    <property type="entry name" value="Winged helix' DNA-binding domain"/>
    <property type="match status" value="1"/>
</dbReference>
<organism evidence="12 13">
    <name type="scientific">Iamia majanohamensis</name>
    <dbReference type="NCBI Taxonomy" id="467976"/>
    <lineage>
        <taxon>Bacteria</taxon>
        <taxon>Bacillati</taxon>
        <taxon>Actinomycetota</taxon>
        <taxon>Acidimicrobiia</taxon>
        <taxon>Acidimicrobiales</taxon>
        <taxon>Iamiaceae</taxon>
        <taxon>Iamia</taxon>
    </lineage>
</organism>
<accession>A0AAF0BU48</accession>
<dbReference type="GO" id="GO:0051259">
    <property type="term" value="P:protein complex oligomerization"/>
    <property type="evidence" value="ECO:0007669"/>
    <property type="project" value="InterPro"/>
</dbReference>
<dbReference type="EMBL" id="CP116942">
    <property type="protein sequence ID" value="WCO65109.1"/>
    <property type="molecule type" value="Genomic_DNA"/>
</dbReference>
<dbReference type="RefSeq" id="WP_272734634.1">
    <property type="nucleotide sequence ID" value="NZ_CP116942.1"/>
</dbReference>
<dbReference type="HAMAP" id="MF_00173">
    <property type="entry name" value="Arg_repressor"/>
    <property type="match status" value="1"/>
</dbReference>
<dbReference type="GO" id="GO:0006526">
    <property type="term" value="P:L-arginine biosynthetic process"/>
    <property type="evidence" value="ECO:0007669"/>
    <property type="project" value="UniProtKB-KW"/>
</dbReference>
<sequence>MSERSRMGRTQRQHLVSKLLAGEQVTSQEQLVDLLAAEGVTSTQATVSRDLVDLGAIKVRTAEGEPAYAIPELPHEQRAPDDHLRRVFGDWVVEVAATDTIVVLRTPPGSAHVVGSALDRADLPEVAGTVAGDDTLFVVVQDPDAPTSGPAAALAERLRELAGLHPPTEREP</sequence>
<keyword evidence="8" id="KW-0055">Arginine biosynthesis</keyword>
<evidence type="ECO:0000256" key="6">
    <source>
        <dbReference type="ARBA" id="ARBA00023125"/>
    </source>
</evidence>
<dbReference type="Gene3D" id="1.10.10.10">
    <property type="entry name" value="Winged helix-like DNA-binding domain superfamily/Winged helix DNA-binding domain"/>
    <property type="match status" value="1"/>
</dbReference>
<dbReference type="Gene3D" id="3.30.1360.40">
    <property type="match status" value="1"/>
</dbReference>
<dbReference type="Pfam" id="PF02863">
    <property type="entry name" value="Arg_repressor_C"/>
    <property type="match status" value="1"/>
</dbReference>
<dbReference type="InterPro" id="IPR036251">
    <property type="entry name" value="Arg_repress_C_sf"/>
</dbReference>
<evidence type="ECO:0000256" key="9">
    <source>
        <dbReference type="NCBIfam" id="TIGR01529"/>
    </source>
</evidence>
<dbReference type="GO" id="GO:0003700">
    <property type="term" value="F:DNA-binding transcription factor activity"/>
    <property type="evidence" value="ECO:0007669"/>
    <property type="project" value="UniProtKB-UniRule"/>
</dbReference>
<keyword evidence="13" id="KW-1185">Reference proteome</keyword>
<comment type="subcellular location">
    <subcellularLocation>
        <location evidence="1 8">Cytoplasm</location>
    </subcellularLocation>
</comment>
<dbReference type="GO" id="GO:0003677">
    <property type="term" value="F:DNA binding"/>
    <property type="evidence" value="ECO:0007669"/>
    <property type="project" value="UniProtKB-KW"/>
</dbReference>
<evidence type="ECO:0000259" key="10">
    <source>
        <dbReference type="Pfam" id="PF01316"/>
    </source>
</evidence>
<dbReference type="Proteomes" id="UP001216390">
    <property type="component" value="Chromosome"/>
</dbReference>